<reference evidence="2" key="2">
    <citation type="submission" date="2025-05" db="UniProtKB">
        <authorList>
            <consortium name="EnsemblMetazoa"/>
        </authorList>
    </citation>
    <scope>IDENTIFICATION</scope>
</reference>
<organism evidence="2 3">
    <name type="scientific">Drosophila rhopaloa</name>
    <name type="common">Fruit fly</name>
    <dbReference type="NCBI Taxonomy" id="1041015"/>
    <lineage>
        <taxon>Eukaryota</taxon>
        <taxon>Metazoa</taxon>
        <taxon>Ecdysozoa</taxon>
        <taxon>Arthropoda</taxon>
        <taxon>Hexapoda</taxon>
        <taxon>Insecta</taxon>
        <taxon>Pterygota</taxon>
        <taxon>Neoptera</taxon>
        <taxon>Endopterygota</taxon>
        <taxon>Diptera</taxon>
        <taxon>Brachycera</taxon>
        <taxon>Muscomorpha</taxon>
        <taxon>Ephydroidea</taxon>
        <taxon>Drosophilidae</taxon>
        <taxon>Drosophila</taxon>
        <taxon>Sophophora</taxon>
    </lineage>
</organism>
<protein>
    <submittedName>
        <fullName evidence="2">Uncharacterized protein</fullName>
    </submittedName>
</protein>
<evidence type="ECO:0000313" key="2">
    <source>
        <dbReference type="EnsemblMetazoa" id="XP_016988081.2"/>
    </source>
</evidence>
<sequence>MPRLHIIPRKQDYDKRLVELYSRKKFVAESMTSVYASHTTVSPNGLMNTDSVSGIEDRHLTATPDLPSLLERSSMSQNKDLYNLSLQLLDQDGYESDCSGEVRRTCHQANDQESVHQIAQKNARAYIRNQMERITSEKIDEGLGVNCRERSPSVPIMRESRKKDIVKTKSKKKKKECAGKVVAPLNFKPFRQLSRKIPQSNASLCAEPVITVTKQPQIQETLQKTVDNTHKAEVHPHLVEPAEDPFMYSENPKKTLRAILEKAERSTTRKQMISAEDKPNILTRKNRKETLENVNVREILKAWALEQIQFVLKLIDDNHIYSLLFLLATIVYLAYILCYDVSEYLNEERRYLAKIQSSGLPMKCFYYLMRLLRAPIF</sequence>
<accession>A0ABM5I0B1</accession>
<dbReference type="GeneID" id="108050756"/>
<keyword evidence="1" id="KW-0812">Transmembrane</keyword>
<dbReference type="Proteomes" id="UP001652680">
    <property type="component" value="Unassembled WGS sequence"/>
</dbReference>
<reference evidence="3" key="1">
    <citation type="journal article" date="2021" name="Elife">
        <title>Highly contiguous assemblies of 101 drosophilid genomes.</title>
        <authorList>
            <person name="Kim B.Y."/>
            <person name="Wang J.R."/>
            <person name="Miller D.E."/>
            <person name="Barmina O."/>
            <person name="Delaney E."/>
            <person name="Thompson A."/>
            <person name="Comeault A.A."/>
            <person name="Peede D."/>
            <person name="D'Agostino E.R."/>
            <person name="Pelaez J."/>
            <person name="Aguilar J.M."/>
            <person name="Haji D."/>
            <person name="Matsunaga T."/>
            <person name="Armstrong E.E."/>
            <person name="Zych M."/>
            <person name="Ogawa Y."/>
            <person name="Stamenkovic-Radak M."/>
            <person name="Jelic M."/>
            <person name="Veselinovic M.S."/>
            <person name="Tanaskovic M."/>
            <person name="Eric P."/>
            <person name="Gao J.J."/>
            <person name="Katoh T.K."/>
            <person name="Toda M.J."/>
            <person name="Watabe H."/>
            <person name="Watada M."/>
            <person name="Davis J.S."/>
            <person name="Moyle L.C."/>
            <person name="Manoli G."/>
            <person name="Bertolini E."/>
            <person name="Kostal V."/>
            <person name="Hawley R.S."/>
            <person name="Takahashi A."/>
            <person name="Jones C.D."/>
            <person name="Price D.K."/>
            <person name="Whiteman N."/>
            <person name="Kopp A."/>
            <person name="Matute D.R."/>
            <person name="Petrov D.A."/>
        </authorList>
    </citation>
    <scope>NUCLEOTIDE SEQUENCE [LARGE SCALE GENOMIC DNA]</scope>
</reference>
<feature type="transmembrane region" description="Helical" evidence="1">
    <location>
        <begin position="320"/>
        <end position="339"/>
    </location>
</feature>
<evidence type="ECO:0000313" key="3">
    <source>
        <dbReference type="Proteomes" id="UP001652680"/>
    </source>
</evidence>
<name>A0ABM5I0B1_DRORH</name>
<dbReference type="EnsemblMetazoa" id="XM_017132592.2">
    <property type="protein sequence ID" value="XP_016988081.2"/>
    <property type="gene ID" value="LOC108050756"/>
</dbReference>
<dbReference type="RefSeq" id="XP_016988081.2">
    <property type="nucleotide sequence ID" value="XM_017132592.2"/>
</dbReference>
<evidence type="ECO:0000256" key="1">
    <source>
        <dbReference type="SAM" id="Phobius"/>
    </source>
</evidence>
<keyword evidence="1" id="KW-0472">Membrane</keyword>
<proteinExistence type="predicted"/>
<keyword evidence="3" id="KW-1185">Reference proteome</keyword>
<keyword evidence="1" id="KW-1133">Transmembrane helix</keyword>